<dbReference type="RefSeq" id="WP_188936004.1">
    <property type="nucleotide sequence ID" value="NZ_BMJC01000005.1"/>
</dbReference>
<proteinExistence type="predicted"/>
<dbReference type="Proteomes" id="UP000607559">
    <property type="component" value="Unassembled WGS sequence"/>
</dbReference>
<evidence type="ECO:0000256" key="2">
    <source>
        <dbReference type="SAM" id="SignalP"/>
    </source>
</evidence>
<feature type="signal peptide" evidence="2">
    <location>
        <begin position="1"/>
        <end position="21"/>
    </location>
</feature>
<accession>A0A8J2UGX4</accession>
<evidence type="ECO:0000313" key="4">
    <source>
        <dbReference type="Proteomes" id="UP000607559"/>
    </source>
</evidence>
<gene>
    <name evidence="3" type="ORF">GCM10011511_44680</name>
</gene>
<organism evidence="3 4">
    <name type="scientific">Puia dinghuensis</name>
    <dbReference type="NCBI Taxonomy" id="1792502"/>
    <lineage>
        <taxon>Bacteria</taxon>
        <taxon>Pseudomonadati</taxon>
        <taxon>Bacteroidota</taxon>
        <taxon>Chitinophagia</taxon>
        <taxon>Chitinophagales</taxon>
        <taxon>Chitinophagaceae</taxon>
        <taxon>Puia</taxon>
    </lineage>
</organism>
<protein>
    <recommendedName>
        <fullName evidence="5">Secreted protein</fullName>
    </recommendedName>
</protein>
<evidence type="ECO:0000256" key="1">
    <source>
        <dbReference type="SAM" id="MobiDB-lite"/>
    </source>
</evidence>
<feature type="chain" id="PRO_5035156155" description="Secreted protein" evidence="2">
    <location>
        <begin position="22"/>
        <end position="69"/>
    </location>
</feature>
<reference evidence="3" key="1">
    <citation type="journal article" date="2014" name="Int. J. Syst. Evol. Microbiol.">
        <title>Complete genome sequence of Corynebacterium casei LMG S-19264T (=DSM 44701T), isolated from a smear-ripened cheese.</title>
        <authorList>
            <consortium name="US DOE Joint Genome Institute (JGI-PGF)"/>
            <person name="Walter F."/>
            <person name="Albersmeier A."/>
            <person name="Kalinowski J."/>
            <person name="Ruckert C."/>
        </authorList>
    </citation>
    <scope>NUCLEOTIDE SEQUENCE</scope>
    <source>
        <strain evidence="3">CGMCC 1.15448</strain>
    </source>
</reference>
<dbReference type="EMBL" id="BMJC01000005">
    <property type="protein sequence ID" value="GGB15886.1"/>
    <property type="molecule type" value="Genomic_DNA"/>
</dbReference>
<keyword evidence="4" id="KW-1185">Reference proteome</keyword>
<reference evidence="3" key="2">
    <citation type="submission" date="2020-09" db="EMBL/GenBank/DDBJ databases">
        <authorList>
            <person name="Sun Q."/>
            <person name="Zhou Y."/>
        </authorList>
    </citation>
    <scope>NUCLEOTIDE SEQUENCE</scope>
    <source>
        <strain evidence="3">CGMCC 1.15448</strain>
    </source>
</reference>
<comment type="caution">
    <text evidence="3">The sequence shown here is derived from an EMBL/GenBank/DDBJ whole genome shotgun (WGS) entry which is preliminary data.</text>
</comment>
<feature type="region of interest" description="Disordered" evidence="1">
    <location>
        <begin position="34"/>
        <end position="53"/>
    </location>
</feature>
<dbReference type="AlphaFoldDB" id="A0A8J2UGX4"/>
<evidence type="ECO:0000313" key="3">
    <source>
        <dbReference type="EMBL" id="GGB15886.1"/>
    </source>
</evidence>
<keyword evidence="2" id="KW-0732">Signal</keyword>
<evidence type="ECO:0008006" key="5">
    <source>
        <dbReference type="Google" id="ProtNLM"/>
    </source>
</evidence>
<name>A0A8J2UGX4_9BACT</name>
<sequence length="69" mass="7404">MRLRLLFTLGLVLALSTIATSNECRRFCGCPHASKASIGSATSRDKTAAPAPAANEEYSMLLTSKLLYI</sequence>